<protein>
    <submittedName>
        <fullName evidence="4">Uncharacterized protein</fullName>
    </submittedName>
</protein>
<feature type="region of interest" description="Disordered" evidence="1">
    <location>
        <begin position="81"/>
        <end position="107"/>
    </location>
</feature>
<evidence type="ECO:0000313" key="4">
    <source>
        <dbReference type="EMBL" id="KAF2287104.1"/>
    </source>
</evidence>
<keyword evidence="5" id="KW-1185">Reference proteome</keyword>
<dbReference type="AlphaFoldDB" id="A0A6A6KFA0"/>
<proteinExistence type="predicted"/>
<comment type="caution">
    <text evidence="4">The sequence shown here is derived from an EMBL/GenBank/DDBJ whole genome shotgun (WGS) entry which is preliminary data.</text>
</comment>
<reference evidence="4 5" key="1">
    <citation type="journal article" date="2020" name="Mol. Plant">
        <title>The Chromosome-Based Rubber Tree Genome Provides New Insights into Spurge Genome Evolution and Rubber Biosynthesis.</title>
        <authorList>
            <person name="Liu J."/>
            <person name="Shi C."/>
            <person name="Shi C.C."/>
            <person name="Li W."/>
            <person name="Zhang Q.J."/>
            <person name="Zhang Y."/>
            <person name="Li K."/>
            <person name="Lu H.F."/>
            <person name="Shi C."/>
            <person name="Zhu S.T."/>
            <person name="Xiao Z.Y."/>
            <person name="Nan H."/>
            <person name="Yue Y."/>
            <person name="Zhu X.G."/>
            <person name="Wu Y."/>
            <person name="Hong X.N."/>
            <person name="Fan G.Y."/>
            <person name="Tong Y."/>
            <person name="Zhang D."/>
            <person name="Mao C.L."/>
            <person name="Liu Y.L."/>
            <person name="Hao S.J."/>
            <person name="Liu W.Q."/>
            <person name="Lv M.Q."/>
            <person name="Zhang H.B."/>
            <person name="Liu Y."/>
            <person name="Hu-Tang G.R."/>
            <person name="Wang J.P."/>
            <person name="Wang J.H."/>
            <person name="Sun Y.H."/>
            <person name="Ni S.B."/>
            <person name="Chen W.B."/>
            <person name="Zhang X.C."/>
            <person name="Jiao Y.N."/>
            <person name="Eichler E.E."/>
            <person name="Li G.H."/>
            <person name="Liu X."/>
            <person name="Gao L.Z."/>
        </authorList>
    </citation>
    <scope>NUCLEOTIDE SEQUENCE [LARGE SCALE GENOMIC DNA]</scope>
    <source>
        <strain evidence="5">cv. GT1</strain>
        <tissue evidence="4">Leaf</tissue>
    </source>
</reference>
<accession>A0A6A6KFA0</accession>
<dbReference type="Proteomes" id="UP000467840">
    <property type="component" value="Chromosome 3"/>
</dbReference>
<dbReference type="PANTHER" id="PTHR36369">
    <property type="entry name" value="TRANSMEMBRANE PROTEIN"/>
    <property type="match status" value="1"/>
</dbReference>
<keyword evidence="2" id="KW-0472">Membrane</keyword>
<keyword evidence="2" id="KW-0812">Transmembrane</keyword>
<dbReference type="PANTHER" id="PTHR36369:SF1">
    <property type="entry name" value="TRANSMEMBRANE PROTEIN"/>
    <property type="match status" value="1"/>
</dbReference>
<feature type="transmembrane region" description="Helical" evidence="2">
    <location>
        <begin position="15"/>
        <end position="41"/>
    </location>
</feature>
<keyword evidence="2" id="KW-1133">Transmembrane helix</keyword>
<feature type="compositionally biased region" description="Low complexity" evidence="1">
    <location>
        <begin position="94"/>
        <end position="104"/>
    </location>
</feature>
<dbReference type="EMBL" id="JAAGAX010000017">
    <property type="protein sequence ID" value="KAF2287104.1"/>
    <property type="molecule type" value="Genomic_DNA"/>
</dbReference>
<sequence>MNVLDSPLEALAFDYVSFGIFAVVNNLWTWVALVMAAVSFWRIRNAGAVALSGKSETLSSATCIDGLRNVNDSKQVLETSVPEPATQALPPQTPSSSGPAPTASVFEDDGVTRGTKFVMYYENERESDGNEDDELTVVGDQWGYGSGSDDCYGGGLGEWWERVIRMRKGDMGWYMYQDLTAINGNVVRLWDGKNKHSSSCGVCCKCMCKRNP</sequence>
<organism evidence="4 5">
    <name type="scientific">Hevea brasiliensis</name>
    <name type="common">Para rubber tree</name>
    <name type="synonym">Siphonia brasiliensis</name>
    <dbReference type="NCBI Taxonomy" id="3981"/>
    <lineage>
        <taxon>Eukaryota</taxon>
        <taxon>Viridiplantae</taxon>
        <taxon>Streptophyta</taxon>
        <taxon>Embryophyta</taxon>
        <taxon>Tracheophyta</taxon>
        <taxon>Spermatophyta</taxon>
        <taxon>Magnoliopsida</taxon>
        <taxon>eudicotyledons</taxon>
        <taxon>Gunneridae</taxon>
        <taxon>Pentapetalae</taxon>
        <taxon>rosids</taxon>
        <taxon>fabids</taxon>
        <taxon>Malpighiales</taxon>
        <taxon>Euphorbiaceae</taxon>
        <taxon>Crotonoideae</taxon>
        <taxon>Micrandreae</taxon>
        <taxon>Hevea</taxon>
    </lineage>
</organism>
<evidence type="ECO:0000313" key="5">
    <source>
        <dbReference type="Proteomes" id="UP000467840"/>
    </source>
</evidence>
<gene>
    <name evidence="3" type="ORF">GH714_038102</name>
    <name evidence="4" type="ORF">GH714_038196</name>
</gene>
<evidence type="ECO:0000313" key="3">
    <source>
        <dbReference type="EMBL" id="KAF2287090.1"/>
    </source>
</evidence>
<dbReference type="EMBL" id="JAAGAX010000017">
    <property type="protein sequence ID" value="KAF2287090.1"/>
    <property type="molecule type" value="Genomic_DNA"/>
</dbReference>
<evidence type="ECO:0000256" key="2">
    <source>
        <dbReference type="SAM" id="Phobius"/>
    </source>
</evidence>
<name>A0A6A6KFA0_HEVBR</name>
<evidence type="ECO:0000256" key="1">
    <source>
        <dbReference type="SAM" id="MobiDB-lite"/>
    </source>
</evidence>